<dbReference type="Proteomes" id="UP000230002">
    <property type="component" value="Unassembled WGS sequence"/>
</dbReference>
<proteinExistence type="predicted"/>
<sequence length="371" mass="42019">MGKTTRKEGDPIVYRKTIESGLRMWVDAPDEQCRRDIADEYFDNPPERKPPTGECCDNCTHRRTRMIIASDDHSPPSSSSSTTAVQMASTTAAPDAVEVALLDRLDPANWAARTPALRRDNHLKQAQRLLEEWRNRTWLSRYKTQPFGAQGILPDSVLTSLASRTSFRTLEDVRELRWVLAKQHAAKVLKMLEELDREVALEEIAKEQARHDEEVARQMEKEAECERERIRKMIEAAKKLEAKEAEKARKAAEKEAKKKRKAAEKEAEKARKLAEKEAEKARKAVEKEAQKVRKAEEQAAEKARKAAEKAAEKALKKSDKTGGGKRAEGTKRKSLDKGDEPARKRPSSTFHLVHPLALVLSNVRVPPQILL</sequence>
<evidence type="ECO:0000313" key="2">
    <source>
        <dbReference type="EMBL" id="PIL33823.1"/>
    </source>
</evidence>
<feature type="compositionally biased region" description="Low complexity" evidence="1">
    <location>
        <begin position="75"/>
        <end position="89"/>
    </location>
</feature>
<dbReference type="OrthoDB" id="3008623at2759"/>
<name>A0A2G8SJ77_9APHY</name>
<reference evidence="2 3" key="1">
    <citation type="journal article" date="2015" name="Sci. Rep.">
        <title>Chromosome-level genome map provides insights into diverse defense mechanisms in the medicinal fungus Ganoderma sinense.</title>
        <authorList>
            <person name="Zhu Y."/>
            <person name="Xu J."/>
            <person name="Sun C."/>
            <person name="Zhou S."/>
            <person name="Xu H."/>
            <person name="Nelson D.R."/>
            <person name="Qian J."/>
            <person name="Song J."/>
            <person name="Luo H."/>
            <person name="Xiang L."/>
            <person name="Li Y."/>
            <person name="Xu Z."/>
            <person name="Ji A."/>
            <person name="Wang L."/>
            <person name="Lu S."/>
            <person name="Hayward A."/>
            <person name="Sun W."/>
            <person name="Li X."/>
            <person name="Schwartz D.C."/>
            <person name="Wang Y."/>
            <person name="Chen S."/>
        </authorList>
    </citation>
    <scope>NUCLEOTIDE SEQUENCE [LARGE SCALE GENOMIC DNA]</scope>
    <source>
        <strain evidence="2 3">ZZ0214-1</strain>
    </source>
</reference>
<dbReference type="EMBL" id="AYKW01000006">
    <property type="protein sequence ID" value="PIL33823.1"/>
    <property type="molecule type" value="Genomic_DNA"/>
</dbReference>
<feature type="compositionally biased region" description="Basic and acidic residues" evidence="1">
    <location>
        <begin position="263"/>
        <end position="343"/>
    </location>
</feature>
<protein>
    <submittedName>
        <fullName evidence="2">Transporter</fullName>
    </submittedName>
</protein>
<gene>
    <name evidence="2" type="ORF">GSI_03529</name>
</gene>
<accession>A0A2G8SJ77</accession>
<dbReference type="AlphaFoldDB" id="A0A2G8SJ77"/>
<organism evidence="2 3">
    <name type="scientific">Ganoderma sinense ZZ0214-1</name>
    <dbReference type="NCBI Taxonomy" id="1077348"/>
    <lineage>
        <taxon>Eukaryota</taxon>
        <taxon>Fungi</taxon>
        <taxon>Dikarya</taxon>
        <taxon>Basidiomycota</taxon>
        <taxon>Agaricomycotina</taxon>
        <taxon>Agaricomycetes</taxon>
        <taxon>Polyporales</taxon>
        <taxon>Polyporaceae</taxon>
        <taxon>Ganoderma</taxon>
    </lineage>
</organism>
<comment type="caution">
    <text evidence="2">The sequence shown here is derived from an EMBL/GenBank/DDBJ whole genome shotgun (WGS) entry which is preliminary data.</text>
</comment>
<feature type="region of interest" description="Disordered" evidence="1">
    <location>
        <begin position="70"/>
        <end position="89"/>
    </location>
</feature>
<feature type="region of interest" description="Disordered" evidence="1">
    <location>
        <begin position="251"/>
        <end position="354"/>
    </location>
</feature>
<evidence type="ECO:0000256" key="1">
    <source>
        <dbReference type="SAM" id="MobiDB-lite"/>
    </source>
</evidence>
<keyword evidence="3" id="KW-1185">Reference proteome</keyword>
<evidence type="ECO:0000313" key="3">
    <source>
        <dbReference type="Proteomes" id="UP000230002"/>
    </source>
</evidence>